<dbReference type="FunFam" id="3.40.30.10:FF:000034">
    <property type="entry name" value="glutathione S-transferase 1"/>
    <property type="match status" value="1"/>
</dbReference>
<dbReference type="SUPFAM" id="SSF52833">
    <property type="entry name" value="Thioredoxin-like"/>
    <property type="match status" value="1"/>
</dbReference>
<dbReference type="Gene3D" id="1.20.1050.10">
    <property type="match status" value="1"/>
</dbReference>
<dbReference type="InParanoid" id="A0A5N4AG61"/>
<dbReference type="SFLD" id="SFLDS00019">
    <property type="entry name" value="Glutathione_Transferase_(cytos"/>
    <property type="match status" value="1"/>
</dbReference>
<dbReference type="SFLD" id="SFLDG00358">
    <property type="entry name" value="Main_(cytGST)"/>
    <property type="match status" value="1"/>
</dbReference>
<dbReference type="Pfam" id="PF00043">
    <property type="entry name" value="GST_C"/>
    <property type="match status" value="1"/>
</dbReference>
<evidence type="ECO:0000256" key="1">
    <source>
        <dbReference type="ARBA" id="ARBA00011738"/>
    </source>
</evidence>
<evidence type="ECO:0000313" key="5">
    <source>
        <dbReference type="EMBL" id="KAB0796340.1"/>
    </source>
</evidence>
<dbReference type="AlphaFoldDB" id="A0A5N4AG61"/>
<dbReference type="Proteomes" id="UP000327044">
    <property type="component" value="Unassembled WGS sequence"/>
</dbReference>
<evidence type="ECO:0000256" key="2">
    <source>
        <dbReference type="RuleBase" id="RU003494"/>
    </source>
</evidence>
<evidence type="ECO:0000259" key="3">
    <source>
        <dbReference type="PROSITE" id="PS50404"/>
    </source>
</evidence>
<dbReference type="InterPro" id="IPR036282">
    <property type="entry name" value="Glutathione-S-Trfase_C_sf"/>
</dbReference>
<dbReference type="PANTHER" id="PTHR43969:SF9">
    <property type="entry name" value="GLUTATHIONE S TRANSFERASE D10, ISOFORM A-RELATED"/>
    <property type="match status" value="1"/>
</dbReference>
<dbReference type="CDD" id="cd03177">
    <property type="entry name" value="GST_C_Delta_Epsilon"/>
    <property type="match status" value="1"/>
</dbReference>
<comment type="similarity">
    <text evidence="2">Belongs to the GST superfamily.</text>
</comment>
<gene>
    <name evidence="5" type="ORF">PPYR_10401</name>
</gene>
<comment type="caution">
    <text evidence="5">The sequence shown here is derived from an EMBL/GenBank/DDBJ whole genome shotgun (WGS) entry which is preliminary data.</text>
</comment>
<feature type="domain" description="GST N-terminal" evidence="3">
    <location>
        <begin position="1"/>
        <end position="82"/>
    </location>
</feature>
<dbReference type="GO" id="GO:0006749">
    <property type="term" value="P:glutathione metabolic process"/>
    <property type="evidence" value="ECO:0007669"/>
    <property type="project" value="TreeGrafter"/>
</dbReference>
<dbReference type="InterPro" id="IPR036249">
    <property type="entry name" value="Thioredoxin-like_sf"/>
</dbReference>
<accession>A0A5N4AG61</accession>
<keyword evidence="6" id="KW-1185">Reference proteome</keyword>
<dbReference type="PROSITE" id="PS50404">
    <property type="entry name" value="GST_NTER"/>
    <property type="match status" value="1"/>
</dbReference>
<dbReference type="InterPro" id="IPR040079">
    <property type="entry name" value="Glutathione_S-Trfase"/>
</dbReference>
<organism evidence="5 6">
    <name type="scientific">Photinus pyralis</name>
    <name type="common">Common eastern firefly</name>
    <name type="synonym">Lampyris pyralis</name>
    <dbReference type="NCBI Taxonomy" id="7054"/>
    <lineage>
        <taxon>Eukaryota</taxon>
        <taxon>Metazoa</taxon>
        <taxon>Ecdysozoa</taxon>
        <taxon>Arthropoda</taxon>
        <taxon>Hexapoda</taxon>
        <taxon>Insecta</taxon>
        <taxon>Pterygota</taxon>
        <taxon>Neoptera</taxon>
        <taxon>Endopterygota</taxon>
        <taxon>Coleoptera</taxon>
        <taxon>Polyphaga</taxon>
        <taxon>Elateriformia</taxon>
        <taxon>Elateroidea</taxon>
        <taxon>Lampyridae</taxon>
        <taxon>Lampyrinae</taxon>
        <taxon>Photinus</taxon>
    </lineage>
</organism>
<dbReference type="Pfam" id="PF02798">
    <property type="entry name" value="GST_N"/>
    <property type="match status" value="1"/>
</dbReference>
<evidence type="ECO:0000313" key="6">
    <source>
        <dbReference type="Proteomes" id="UP000327044"/>
    </source>
</evidence>
<protein>
    <submittedName>
        <fullName evidence="5">Uncharacterized protein</fullName>
    </submittedName>
</protein>
<reference evidence="5 6" key="1">
    <citation type="journal article" date="2018" name="Elife">
        <title>Firefly genomes illuminate parallel origins of bioluminescence in beetles.</title>
        <authorList>
            <person name="Fallon T.R."/>
            <person name="Lower S.E."/>
            <person name="Chang C.H."/>
            <person name="Bessho-Uehara M."/>
            <person name="Martin G.J."/>
            <person name="Bewick A.J."/>
            <person name="Behringer M."/>
            <person name="Debat H.J."/>
            <person name="Wong I."/>
            <person name="Day J.C."/>
            <person name="Suvorov A."/>
            <person name="Silva C.J."/>
            <person name="Stanger-Hall K.F."/>
            <person name="Hall D.W."/>
            <person name="Schmitz R.J."/>
            <person name="Nelson D.R."/>
            <person name="Lewis S.M."/>
            <person name="Shigenobu S."/>
            <person name="Bybee S.M."/>
            <person name="Larracuente A.M."/>
            <person name="Oba Y."/>
            <person name="Weng J.K."/>
        </authorList>
    </citation>
    <scope>NUCLEOTIDE SEQUENCE [LARGE SCALE GENOMIC DNA]</scope>
    <source>
        <strain evidence="5">1611_PpyrPB1</strain>
        <tissue evidence="5">Whole body</tissue>
    </source>
</reference>
<dbReference type="PROSITE" id="PS50405">
    <property type="entry name" value="GST_CTER"/>
    <property type="match status" value="1"/>
</dbReference>
<dbReference type="InterPro" id="IPR010987">
    <property type="entry name" value="Glutathione-S-Trfase_C-like"/>
</dbReference>
<dbReference type="SUPFAM" id="SSF47616">
    <property type="entry name" value="GST C-terminal domain-like"/>
    <property type="match status" value="1"/>
</dbReference>
<dbReference type="InterPro" id="IPR004045">
    <property type="entry name" value="Glutathione_S-Trfase_N"/>
</dbReference>
<dbReference type="FunFam" id="1.20.1050.10:FF:000007">
    <property type="entry name" value="Glutathione S-transferase 1-1"/>
    <property type="match status" value="1"/>
</dbReference>
<evidence type="ECO:0000259" key="4">
    <source>
        <dbReference type="PROSITE" id="PS50405"/>
    </source>
</evidence>
<name>A0A5N4AG61_PHOPY</name>
<sequence>MTLRLYYSEMSPTSRAVLLTAQAIGLELELVPINIVCGEHLTSEFKALNPLERLPTLVDDELVISDGHAICAYLVAKFGSNSNLYPQELNKRAVVDEKLYFNSNVLLPRLDHLLFPILLFGVKEIPKEKLYALKEGYQILDTFLERGPFLLGETVTIADFCCVSSISTSSILLPVSSEMYPTLFKWYQKCKALPYYDKANGVGLNKADTLIQNKLGGAYCKIIS</sequence>
<dbReference type="Gene3D" id="3.40.30.10">
    <property type="entry name" value="Glutaredoxin"/>
    <property type="match status" value="1"/>
</dbReference>
<dbReference type="SFLD" id="SFLDG01153">
    <property type="entry name" value="Main.4:_Theta-like"/>
    <property type="match status" value="1"/>
</dbReference>
<dbReference type="PANTHER" id="PTHR43969">
    <property type="entry name" value="GLUTATHIONE S TRANSFERASE D10, ISOFORM A-RELATED"/>
    <property type="match status" value="1"/>
</dbReference>
<feature type="domain" description="GST C-terminal" evidence="4">
    <location>
        <begin position="88"/>
        <end position="211"/>
    </location>
</feature>
<dbReference type="GO" id="GO:0004364">
    <property type="term" value="F:glutathione transferase activity"/>
    <property type="evidence" value="ECO:0007669"/>
    <property type="project" value="TreeGrafter"/>
</dbReference>
<proteinExistence type="inferred from homology"/>
<comment type="subunit">
    <text evidence="1">Homodimer.</text>
</comment>
<dbReference type="InterPro" id="IPR004046">
    <property type="entry name" value="GST_C"/>
</dbReference>
<dbReference type="EMBL" id="VVIM01000007">
    <property type="protein sequence ID" value="KAB0796340.1"/>
    <property type="molecule type" value="Genomic_DNA"/>
</dbReference>